<feature type="compositionally biased region" description="Polar residues" evidence="4">
    <location>
        <begin position="349"/>
        <end position="359"/>
    </location>
</feature>
<dbReference type="OrthoDB" id="21449at2759"/>
<dbReference type="GO" id="GO:0035267">
    <property type="term" value="C:NuA4 histone acetyltransferase complex"/>
    <property type="evidence" value="ECO:0007669"/>
    <property type="project" value="TreeGrafter"/>
</dbReference>
<dbReference type="Pfam" id="PF00439">
    <property type="entry name" value="Bromodomain"/>
    <property type="match status" value="1"/>
</dbReference>
<feature type="compositionally biased region" description="Basic and acidic residues" evidence="4">
    <location>
        <begin position="563"/>
        <end position="577"/>
    </location>
</feature>
<feature type="compositionally biased region" description="Polar residues" evidence="4">
    <location>
        <begin position="855"/>
        <end position="865"/>
    </location>
</feature>
<dbReference type="PANTHER" id="PTHR15398:SF4">
    <property type="entry name" value="BROMODOMAIN-CONTAINING PROTEIN 8 ISOFORM X1"/>
    <property type="match status" value="1"/>
</dbReference>
<dbReference type="OMA" id="FGPAFPM"/>
<dbReference type="InterPro" id="IPR036427">
    <property type="entry name" value="Bromodomain-like_sf"/>
</dbReference>
<accession>A0A0U1M054</accession>
<dbReference type="STRING" id="28573.A0A0U1M054"/>
<dbReference type="SUPFAM" id="SSF47370">
    <property type="entry name" value="Bromodomain"/>
    <property type="match status" value="1"/>
</dbReference>
<dbReference type="Gene3D" id="1.20.920.10">
    <property type="entry name" value="Bromodomain-like"/>
    <property type="match status" value="1"/>
</dbReference>
<dbReference type="AlphaFoldDB" id="A0A0U1M054"/>
<dbReference type="EMBL" id="CVMT01000005">
    <property type="protein sequence ID" value="CRG88935.1"/>
    <property type="molecule type" value="Genomic_DNA"/>
</dbReference>
<feature type="compositionally biased region" description="Pro residues" evidence="4">
    <location>
        <begin position="334"/>
        <end position="347"/>
    </location>
</feature>
<proteinExistence type="predicted"/>
<feature type="compositionally biased region" description="Pro residues" evidence="4">
    <location>
        <begin position="283"/>
        <end position="293"/>
    </location>
</feature>
<feature type="compositionally biased region" description="Polar residues" evidence="4">
    <location>
        <begin position="698"/>
        <end position="707"/>
    </location>
</feature>
<gene>
    <name evidence="7" type="ORF">PISL3812_05970</name>
</gene>
<evidence type="ECO:0000256" key="1">
    <source>
        <dbReference type="ARBA" id="ARBA00023117"/>
    </source>
</evidence>
<feature type="compositionally biased region" description="Polar residues" evidence="4">
    <location>
        <begin position="903"/>
        <end position="919"/>
    </location>
</feature>
<keyword evidence="8" id="KW-1185">Reference proteome</keyword>
<keyword evidence="3" id="KW-0175">Coiled coil</keyword>
<dbReference type="PROSITE" id="PS50014">
    <property type="entry name" value="BROMODOMAIN_2"/>
    <property type="match status" value="1"/>
</dbReference>
<feature type="region of interest" description="Disordered" evidence="4">
    <location>
        <begin position="846"/>
        <end position="867"/>
    </location>
</feature>
<evidence type="ECO:0000313" key="7">
    <source>
        <dbReference type="EMBL" id="CRG88935.1"/>
    </source>
</evidence>
<sequence>MPPLSAYTPFESLLFFQCLASLAARPASFADISDTLRKNRFVKENAAFDTARLSPEALEELYTTLLQEEGSVSDGAEATTPISGGNNVQDSTNLRKRKITNSNNNNAAAQSHAVVVPALVSQLYARYKDRVTKEIREEEQKYKEIREEIDRLQKEQVDSPMEPAAAQNVVTTEVLPDSTEALPVPSTSDQMDIDAKDLTQEEKLSAIPPNVNAQAVKEIQRPQEAAPITSHQTPKSDVPPVPPSKPQEKAPPPIPETAKQQQGHPPTPAPPAIAPARAIQPQPQTPIPGPQPASVPAVTPKPVSRATPVIAKEQPLAPQPTQISPAPPKIEVKVPPPNQLNRPPPHTPSRTGPSPSRNQPALPPGSTIVFQAQQGPTLPATPPVQRHIPQLGDNVARQGVPVPTGTPIAPHVPPGQQAFQQWTPHPPPPHSAAAARTPNILPAAQRPIMPQPAHHGQPEFANAVPPSVQGPLPGTPGAAQVPFAPMSAPQTPLPGTPSLRPGMKSRPSRASMDTAGSLTPWKRTPNLSISIPDTPGSPPRPQPGDVSPISDRAPSPVDLPEPAVKEDVMHGKPSEKPRRGRKRSIPPPSLEKTEPKSDRATPARTGKRGDSITSARGRARSAASREDEESLDSAAAQKKIKDEAPATPAGISEDTEAEIRLGTRHKSTVTAAPSEDGHGKGRPKRKRGASEVLDIESAQPTPVRPSSSQFIYCTRNFPRTGAPLMNDVSAHKHASIFGKPLTEREAPGYKDLIYRPQDLKTIRSALNQGNRAVAAATESFSTPVDGESPNPAAAGTPSKNAAWLPKTAELIPPKAIVNSSQLEKELIRMFANAVMFNPAPERERGFGPSFPLGTANESRSSSQPWQLDEGGIFRDTREMCDDVEKAVTKWRAAERTTADDLNNKNLFTLRGNSGENAENTDSDIKG</sequence>
<feature type="compositionally biased region" description="Basic and acidic residues" evidence="4">
    <location>
        <begin position="591"/>
        <end position="601"/>
    </location>
</feature>
<evidence type="ECO:0000256" key="2">
    <source>
        <dbReference type="PROSITE-ProRule" id="PRU00035"/>
    </source>
</evidence>
<evidence type="ECO:0000259" key="6">
    <source>
        <dbReference type="PROSITE" id="PS50014"/>
    </source>
</evidence>
<keyword evidence="1 2" id="KW-0103">Bromodomain</keyword>
<feature type="chain" id="PRO_5006711407" description="Bromo domain-containing protein" evidence="5">
    <location>
        <begin position="25"/>
        <end position="926"/>
    </location>
</feature>
<evidence type="ECO:0000256" key="5">
    <source>
        <dbReference type="SAM" id="SignalP"/>
    </source>
</evidence>
<feature type="domain" description="Bromo" evidence="6">
    <location>
        <begin position="729"/>
        <end position="780"/>
    </location>
</feature>
<feature type="compositionally biased region" description="Pro residues" evidence="4">
    <location>
        <begin position="237"/>
        <end position="255"/>
    </location>
</feature>
<dbReference type="InterPro" id="IPR001487">
    <property type="entry name" value="Bromodomain"/>
</dbReference>
<evidence type="ECO:0000256" key="4">
    <source>
        <dbReference type="SAM" id="MobiDB-lite"/>
    </source>
</evidence>
<feature type="signal peptide" evidence="5">
    <location>
        <begin position="1"/>
        <end position="24"/>
    </location>
</feature>
<reference evidence="7 8" key="1">
    <citation type="submission" date="2015-04" db="EMBL/GenBank/DDBJ databases">
        <authorList>
            <person name="Syromyatnikov M.Y."/>
            <person name="Popov V.N."/>
        </authorList>
    </citation>
    <scope>NUCLEOTIDE SEQUENCE [LARGE SCALE GENOMIC DNA]</scope>
    <source>
        <strain evidence="7">WF-38-12</strain>
    </source>
</reference>
<dbReference type="GO" id="GO:0006325">
    <property type="term" value="P:chromatin organization"/>
    <property type="evidence" value="ECO:0007669"/>
    <property type="project" value="UniProtKB-ARBA"/>
</dbReference>
<evidence type="ECO:0000256" key="3">
    <source>
        <dbReference type="SAM" id="Coils"/>
    </source>
</evidence>
<feature type="coiled-coil region" evidence="3">
    <location>
        <begin position="128"/>
        <end position="155"/>
    </location>
</feature>
<dbReference type="PANTHER" id="PTHR15398">
    <property type="entry name" value="BROMODOMAIN-CONTAINING PROTEIN 8"/>
    <property type="match status" value="1"/>
</dbReference>
<keyword evidence="5" id="KW-0732">Signal</keyword>
<evidence type="ECO:0000313" key="8">
    <source>
        <dbReference type="Proteomes" id="UP000054383"/>
    </source>
</evidence>
<protein>
    <recommendedName>
        <fullName evidence="6">Bromo domain-containing protein</fullName>
    </recommendedName>
</protein>
<name>A0A0U1M054_TALIS</name>
<feature type="region of interest" description="Disordered" evidence="4">
    <location>
        <begin position="901"/>
        <end position="926"/>
    </location>
</feature>
<dbReference type="Proteomes" id="UP000054383">
    <property type="component" value="Unassembled WGS sequence"/>
</dbReference>
<feature type="region of interest" description="Disordered" evidence="4">
    <location>
        <begin position="217"/>
        <end position="435"/>
    </location>
</feature>
<feature type="region of interest" description="Disordered" evidence="4">
    <location>
        <begin position="778"/>
        <end position="799"/>
    </location>
</feature>
<feature type="region of interest" description="Disordered" evidence="4">
    <location>
        <begin position="449"/>
        <end position="707"/>
    </location>
</feature>
<organism evidence="7 8">
    <name type="scientific">Talaromyces islandicus</name>
    <name type="common">Penicillium islandicum</name>
    <dbReference type="NCBI Taxonomy" id="28573"/>
    <lineage>
        <taxon>Eukaryota</taxon>
        <taxon>Fungi</taxon>
        <taxon>Dikarya</taxon>
        <taxon>Ascomycota</taxon>
        <taxon>Pezizomycotina</taxon>
        <taxon>Eurotiomycetes</taxon>
        <taxon>Eurotiomycetidae</taxon>
        <taxon>Eurotiales</taxon>
        <taxon>Trichocomaceae</taxon>
        <taxon>Talaromyces</taxon>
        <taxon>Talaromyces sect. Islandici</taxon>
    </lineage>
</organism>